<dbReference type="Proteomes" id="UP000633205">
    <property type="component" value="Unassembled WGS sequence"/>
</dbReference>
<feature type="region of interest" description="Disordered" evidence="7">
    <location>
        <begin position="70"/>
        <end position="130"/>
    </location>
</feature>
<feature type="compositionally biased region" description="Basic and acidic residues" evidence="7">
    <location>
        <begin position="161"/>
        <end position="176"/>
    </location>
</feature>
<dbReference type="EMBL" id="BMHO01000001">
    <property type="protein sequence ID" value="GGD40899.1"/>
    <property type="molecule type" value="Genomic_DNA"/>
</dbReference>
<dbReference type="Gene3D" id="2.40.50.100">
    <property type="match status" value="1"/>
</dbReference>
<dbReference type="GO" id="GO:0016407">
    <property type="term" value="F:acetyltransferase activity"/>
    <property type="evidence" value="ECO:0007669"/>
    <property type="project" value="TreeGrafter"/>
</dbReference>
<dbReference type="PANTHER" id="PTHR43178">
    <property type="entry name" value="DIHYDROLIPOAMIDE ACETYLTRANSFERASE COMPONENT OF PYRUVATE DEHYDROGENASE COMPLEX"/>
    <property type="match status" value="1"/>
</dbReference>
<evidence type="ECO:0000256" key="2">
    <source>
        <dbReference type="ARBA" id="ARBA00007317"/>
    </source>
</evidence>
<feature type="region of interest" description="Disordered" evidence="7">
    <location>
        <begin position="143"/>
        <end position="182"/>
    </location>
</feature>
<gene>
    <name evidence="9" type="ORF">GCM10010915_22210</name>
</gene>
<feature type="compositionally biased region" description="Acidic residues" evidence="7">
    <location>
        <begin position="113"/>
        <end position="124"/>
    </location>
</feature>
<dbReference type="PROSITE" id="PS00189">
    <property type="entry name" value="LIPOYL"/>
    <property type="match status" value="1"/>
</dbReference>
<dbReference type="InterPro" id="IPR001078">
    <property type="entry name" value="2-oxoacid_DH_actylTfrase"/>
</dbReference>
<evidence type="ECO:0000313" key="10">
    <source>
        <dbReference type="Proteomes" id="UP000633205"/>
    </source>
</evidence>
<evidence type="ECO:0000259" key="8">
    <source>
        <dbReference type="PROSITE" id="PS50968"/>
    </source>
</evidence>
<evidence type="ECO:0000256" key="5">
    <source>
        <dbReference type="ARBA" id="ARBA00023315"/>
    </source>
</evidence>
<proteinExistence type="inferred from homology"/>
<dbReference type="SUPFAM" id="SSF52777">
    <property type="entry name" value="CoA-dependent acyltransferases"/>
    <property type="match status" value="1"/>
</dbReference>
<reference evidence="9" key="2">
    <citation type="submission" date="2020-09" db="EMBL/GenBank/DDBJ databases">
        <authorList>
            <person name="Sun Q."/>
            <person name="Zhou Y."/>
        </authorList>
    </citation>
    <scope>NUCLEOTIDE SEQUENCE</scope>
    <source>
        <strain evidence="9">CGMCC 1.15152</strain>
    </source>
</reference>
<dbReference type="SUPFAM" id="SSF51230">
    <property type="entry name" value="Single hybrid motif"/>
    <property type="match status" value="1"/>
</dbReference>
<keyword evidence="4 6" id="KW-0450">Lipoyl</keyword>
<reference evidence="9" key="1">
    <citation type="journal article" date="2014" name="Int. J. Syst. Evol. Microbiol.">
        <title>Complete genome sequence of Corynebacterium casei LMG S-19264T (=DSM 44701T), isolated from a smear-ripened cheese.</title>
        <authorList>
            <consortium name="US DOE Joint Genome Institute (JGI-PGF)"/>
            <person name="Walter F."/>
            <person name="Albersmeier A."/>
            <person name="Kalinowski J."/>
            <person name="Ruckert C."/>
        </authorList>
    </citation>
    <scope>NUCLEOTIDE SEQUENCE</scope>
    <source>
        <strain evidence="9">CGMCC 1.15152</strain>
    </source>
</reference>
<accession>A0A916YF61</accession>
<sequence length="398" mass="41182">MTTFRLPDLGEGLTESTIVEWQVAEGDTVAWGDVLAQVETAKAVVELPSPHDGRVRKLHVEAGDTVDVGAPIIDFDLGPGDEDPSPDADADADADDEAPAEASAPAGSSADDAVADTDEQDAQDAAEGADGRVSVLVGSVKLGGRERPARSPRTFAQQPFVRDDRGGSPRASRREPVSGLRRRTAEAMVASAFTAPHASCFLQVDVTETTQIVSDLKGGDSAPSFLAMTCRAIVSAAGRSPGVNATYHSEPSEIEYHEAVNLGIAVATDRGLVVASVDDADRLDATELTAAIAQRAAAARDGSIGPEALTGSTLTVSNVGVFGVDGGTPILNPGQSAIIAVGAVRHIPWEHDGQIALRDVCTLTVSFDHRVIDGREASRFLADVGGMLARPGLALARG</sequence>
<dbReference type="InterPro" id="IPR003016">
    <property type="entry name" value="2-oxoA_DH_lipoyl-BS"/>
</dbReference>
<keyword evidence="5 6" id="KW-0012">Acyltransferase</keyword>
<keyword evidence="3 6" id="KW-0808">Transferase</keyword>
<feature type="compositionally biased region" description="Low complexity" evidence="7">
    <location>
        <begin position="100"/>
        <end position="112"/>
    </location>
</feature>
<evidence type="ECO:0000256" key="3">
    <source>
        <dbReference type="ARBA" id="ARBA00022679"/>
    </source>
</evidence>
<dbReference type="Gene3D" id="3.30.559.10">
    <property type="entry name" value="Chloramphenicol acetyltransferase-like domain"/>
    <property type="match status" value="1"/>
</dbReference>
<dbReference type="GO" id="GO:0005737">
    <property type="term" value="C:cytoplasm"/>
    <property type="evidence" value="ECO:0007669"/>
    <property type="project" value="TreeGrafter"/>
</dbReference>
<evidence type="ECO:0000256" key="1">
    <source>
        <dbReference type="ARBA" id="ARBA00001938"/>
    </source>
</evidence>
<dbReference type="GO" id="GO:0031405">
    <property type="term" value="F:lipoic acid binding"/>
    <property type="evidence" value="ECO:0007669"/>
    <property type="project" value="TreeGrafter"/>
</dbReference>
<dbReference type="InterPro" id="IPR011053">
    <property type="entry name" value="Single_hybrid_motif"/>
</dbReference>
<evidence type="ECO:0000313" key="9">
    <source>
        <dbReference type="EMBL" id="GGD40899.1"/>
    </source>
</evidence>
<dbReference type="CDD" id="cd06849">
    <property type="entry name" value="lipoyl_domain"/>
    <property type="match status" value="1"/>
</dbReference>
<organism evidence="9 10">
    <name type="scientific">Microbacterium faecale</name>
    <dbReference type="NCBI Taxonomy" id="1804630"/>
    <lineage>
        <taxon>Bacteria</taxon>
        <taxon>Bacillati</taxon>
        <taxon>Actinomycetota</taxon>
        <taxon>Actinomycetes</taxon>
        <taxon>Micrococcales</taxon>
        <taxon>Microbacteriaceae</taxon>
        <taxon>Microbacterium</taxon>
    </lineage>
</organism>
<dbReference type="PANTHER" id="PTHR43178:SF5">
    <property type="entry name" value="LIPOAMIDE ACYLTRANSFERASE COMPONENT OF BRANCHED-CHAIN ALPHA-KETO ACID DEHYDROGENASE COMPLEX, MITOCHONDRIAL"/>
    <property type="match status" value="1"/>
</dbReference>
<evidence type="ECO:0000256" key="6">
    <source>
        <dbReference type="RuleBase" id="RU003423"/>
    </source>
</evidence>
<feature type="domain" description="Lipoyl-binding" evidence="8">
    <location>
        <begin position="1"/>
        <end position="76"/>
    </location>
</feature>
<comment type="cofactor">
    <cofactor evidence="1 6">
        <name>(R)-lipoate</name>
        <dbReference type="ChEBI" id="CHEBI:83088"/>
    </cofactor>
</comment>
<evidence type="ECO:0000256" key="4">
    <source>
        <dbReference type="ARBA" id="ARBA00022823"/>
    </source>
</evidence>
<comment type="similarity">
    <text evidence="2 6">Belongs to the 2-oxoacid dehydrogenase family.</text>
</comment>
<keyword evidence="9" id="KW-0670">Pyruvate</keyword>
<dbReference type="RefSeq" id="WP_188712287.1">
    <property type="nucleotide sequence ID" value="NZ_BMHO01000001.1"/>
</dbReference>
<dbReference type="AlphaFoldDB" id="A0A916YF61"/>
<keyword evidence="10" id="KW-1185">Reference proteome</keyword>
<protein>
    <recommendedName>
        <fullName evidence="6">Dihydrolipoamide acetyltransferase component of pyruvate dehydrogenase complex</fullName>
        <ecNumber evidence="6">2.3.1.-</ecNumber>
    </recommendedName>
</protein>
<dbReference type="InterPro" id="IPR050743">
    <property type="entry name" value="2-oxoacid_DH_E2_comp"/>
</dbReference>
<dbReference type="Pfam" id="PF00198">
    <property type="entry name" value="2-oxoacid_dh"/>
    <property type="match status" value="1"/>
</dbReference>
<feature type="compositionally biased region" description="Acidic residues" evidence="7">
    <location>
        <begin position="79"/>
        <end position="99"/>
    </location>
</feature>
<evidence type="ECO:0000256" key="7">
    <source>
        <dbReference type="SAM" id="MobiDB-lite"/>
    </source>
</evidence>
<dbReference type="InterPro" id="IPR023213">
    <property type="entry name" value="CAT-like_dom_sf"/>
</dbReference>
<dbReference type="InterPro" id="IPR000089">
    <property type="entry name" value="Biotin_lipoyl"/>
</dbReference>
<name>A0A916YF61_9MICO</name>
<comment type="caution">
    <text evidence="9">The sequence shown here is derived from an EMBL/GenBank/DDBJ whole genome shotgun (WGS) entry which is preliminary data.</text>
</comment>
<dbReference type="PROSITE" id="PS50968">
    <property type="entry name" value="BIOTINYL_LIPOYL"/>
    <property type="match status" value="1"/>
</dbReference>
<dbReference type="Pfam" id="PF00364">
    <property type="entry name" value="Biotin_lipoyl"/>
    <property type="match status" value="1"/>
</dbReference>
<dbReference type="EC" id="2.3.1.-" evidence="6"/>